<dbReference type="SUPFAM" id="SSF47473">
    <property type="entry name" value="EF-hand"/>
    <property type="match status" value="1"/>
</dbReference>
<proteinExistence type="predicted"/>
<dbReference type="PROSITE" id="PS50222">
    <property type="entry name" value="EF_HAND_2"/>
    <property type="match status" value="1"/>
</dbReference>
<sequence>MEEPDPPGSSPAFRTRARESLRSTFERIDRKKDGKIDAEELSKALTRLGISRPDKDYVALALWEVDEDNEGCAKWHHFEKNVARIQKDKVGLEPRKLYNIIEFMMYDVDKLGTIRVNDALEMIYNRFGREALADIDGELFTDVEKAGLVTFTEFERQIDRIHLRAPKRRGSLCTTTARVPYG</sequence>
<feature type="domain" description="EF-hand" evidence="1">
    <location>
        <begin position="16"/>
        <end position="51"/>
    </location>
</feature>
<reference evidence="2" key="1">
    <citation type="submission" date="2021-01" db="EMBL/GenBank/DDBJ databases">
        <authorList>
            <person name="Corre E."/>
            <person name="Pelletier E."/>
            <person name="Niang G."/>
            <person name="Scheremetjew M."/>
            <person name="Finn R."/>
            <person name="Kale V."/>
            <person name="Holt S."/>
            <person name="Cochrane G."/>
            <person name="Meng A."/>
            <person name="Brown T."/>
            <person name="Cohen L."/>
        </authorList>
    </citation>
    <scope>NUCLEOTIDE SEQUENCE</scope>
    <source>
        <strain evidence="2">SPMC142</strain>
    </source>
</reference>
<protein>
    <recommendedName>
        <fullName evidence="1">EF-hand domain-containing protein</fullName>
    </recommendedName>
</protein>
<evidence type="ECO:0000313" key="2">
    <source>
        <dbReference type="EMBL" id="CAE0581180.1"/>
    </source>
</evidence>
<name>A0A7S3TF69_9SPIT</name>
<dbReference type="Pfam" id="PF13499">
    <property type="entry name" value="EF-hand_7"/>
    <property type="match status" value="1"/>
</dbReference>
<dbReference type="InterPro" id="IPR002048">
    <property type="entry name" value="EF_hand_dom"/>
</dbReference>
<evidence type="ECO:0000259" key="1">
    <source>
        <dbReference type="PROSITE" id="PS50222"/>
    </source>
</evidence>
<organism evidence="2">
    <name type="scientific">Strombidinopsis acuminata</name>
    <dbReference type="NCBI Taxonomy" id="141414"/>
    <lineage>
        <taxon>Eukaryota</taxon>
        <taxon>Sar</taxon>
        <taxon>Alveolata</taxon>
        <taxon>Ciliophora</taxon>
        <taxon>Intramacronucleata</taxon>
        <taxon>Spirotrichea</taxon>
        <taxon>Choreotrichia</taxon>
        <taxon>Choreotrichida</taxon>
        <taxon>Strombidinopsidae</taxon>
        <taxon>Strombidinopsis</taxon>
    </lineage>
</organism>
<accession>A0A7S3TF69</accession>
<dbReference type="EMBL" id="HBIQ01078264">
    <property type="protein sequence ID" value="CAE0581180.1"/>
    <property type="molecule type" value="Transcribed_RNA"/>
</dbReference>
<dbReference type="AlphaFoldDB" id="A0A7S3TF69"/>
<gene>
    <name evidence="2" type="ORF">SACU0126_LOCUS25015</name>
</gene>
<dbReference type="GO" id="GO:0005509">
    <property type="term" value="F:calcium ion binding"/>
    <property type="evidence" value="ECO:0007669"/>
    <property type="project" value="InterPro"/>
</dbReference>
<dbReference type="InterPro" id="IPR011992">
    <property type="entry name" value="EF-hand-dom_pair"/>
</dbReference>
<dbReference type="Gene3D" id="1.10.238.10">
    <property type="entry name" value="EF-hand"/>
    <property type="match status" value="1"/>
</dbReference>